<sequence>MVSPSQSNVSMHLTSPVWRWAIEQGGGSGELATRKTRSGRPEPACSLQNKERKAGGSRRAPSLCPGILLPSMERCMQQHGRSYDERRRGI</sequence>
<organism evidence="2">
    <name type="scientific">Oryza glumipatula</name>
    <dbReference type="NCBI Taxonomy" id="40148"/>
    <lineage>
        <taxon>Eukaryota</taxon>
        <taxon>Viridiplantae</taxon>
        <taxon>Streptophyta</taxon>
        <taxon>Embryophyta</taxon>
        <taxon>Tracheophyta</taxon>
        <taxon>Spermatophyta</taxon>
        <taxon>Magnoliopsida</taxon>
        <taxon>Liliopsida</taxon>
        <taxon>Poales</taxon>
        <taxon>Poaceae</taxon>
        <taxon>BOP clade</taxon>
        <taxon>Oryzoideae</taxon>
        <taxon>Oryzeae</taxon>
        <taxon>Oryzinae</taxon>
        <taxon>Oryza</taxon>
    </lineage>
</organism>
<dbReference type="AlphaFoldDB" id="A0A0D9Y9Y7"/>
<dbReference type="Proteomes" id="UP000026961">
    <property type="component" value="Chromosome 1"/>
</dbReference>
<reference evidence="2" key="3">
    <citation type="submission" date="2018-05" db="EMBL/GenBank/DDBJ databases">
        <title>OgluRS3 (Oryza glumaepatula Reference Sequence Version 3).</title>
        <authorList>
            <person name="Zhang J."/>
            <person name="Kudrna D."/>
            <person name="Lee S."/>
            <person name="Talag J."/>
            <person name="Welchert J."/>
            <person name="Wing R.A."/>
        </authorList>
    </citation>
    <scope>NUCLEOTIDE SEQUENCE [LARGE SCALE GENOMIC DNA]</scope>
</reference>
<accession>A0A0D9Y9Y7</accession>
<evidence type="ECO:0000313" key="2">
    <source>
        <dbReference type="EnsemblPlants" id="OGLUM01G21680.1"/>
    </source>
</evidence>
<evidence type="ECO:0000313" key="3">
    <source>
        <dbReference type="Proteomes" id="UP000026961"/>
    </source>
</evidence>
<proteinExistence type="predicted"/>
<reference evidence="2" key="1">
    <citation type="submission" date="2013-08" db="EMBL/GenBank/DDBJ databases">
        <title>Oryza genome evolution.</title>
        <authorList>
            <person name="Wing R.A."/>
            <person name="Panaud O."/>
            <person name="Oliveira A.C."/>
        </authorList>
    </citation>
    <scope>NUCLEOTIDE SEQUENCE</scope>
</reference>
<reference evidence="2" key="2">
    <citation type="submission" date="2015-04" db="UniProtKB">
        <authorList>
            <consortium name="EnsemblPlants"/>
        </authorList>
    </citation>
    <scope>IDENTIFICATION</scope>
</reference>
<protein>
    <submittedName>
        <fullName evidence="2">Uncharacterized protein</fullName>
    </submittedName>
</protein>
<dbReference type="HOGENOM" id="CLU_2444415_0_0_1"/>
<evidence type="ECO:0000256" key="1">
    <source>
        <dbReference type="SAM" id="MobiDB-lite"/>
    </source>
</evidence>
<feature type="region of interest" description="Disordered" evidence="1">
    <location>
        <begin position="27"/>
        <end position="63"/>
    </location>
</feature>
<name>A0A0D9Y9Y7_9ORYZ</name>
<dbReference type="Gramene" id="OGLUM01G21680.1">
    <property type="protein sequence ID" value="OGLUM01G21680.1"/>
    <property type="gene ID" value="OGLUM01G21680"/>
</dbReference>
<dbReference type="EnsemblPlants" id="OGLUM01G21680.1">
    <property type="protein sequence ID" value="OGLUM01G21680.1"/>
    <property type="gene ID" value="OGLUM01G21680"/>
</dbReference>
<keyword evidence="3" id="KW-1185">Reference proteome</keyword>